<feature type="domain" description="DUF4785" evidence="1">
    <location>
        <begin position="50"/>
        <end position="200"/>
    </location>
</feature>
<evidence type="ECO:0000313" key="4">
    <source>
        <dbReference type="Proteomes" id="UP000066624"/>
    </source>
</evidence>
<proteinExistence type="predicted"/>
<dbReference type="InterPro" id="IPR031979">
    <property type="entry name" value="DUF4785_N"/>
</dbReference>
<dbReference type="Pfam" id="PF20943">
    <property type="entry name" value="DUF4785_3rd"/>
    <property type="match status" value="1"/>
</dbReference>
<dbReference type="Proteomes" id="UP000066624">
    <property type="component" value="Chromosome"/>
</dbReference>
<dbReference type="InterPro" id="IPR048295">
    <property type="entry name" value="DUF4785_C"/>
</dbReference>
<name>A0A0K0XSZ5_9GAMM</name>
<dbReference type="Gene3D" id="2.60.40.3870">
    <property type="entry name" value="Uncharacterised protein PF16024, DUF4785"/>
    <property type="match status" value="1"/>
</dbReference>
<keyword evidence="4" id="KW-1185">Reference proteome</keyword>
<feature type="domain" description="DUF4785" evidence="2">
    <location>
        <begin position="311"/>
        <end position="416"/>
    </location>
</feature>
<dbReference type="STRING" id="1579979.WM2015_426"/>
<dbReference type="PATRIC" id="fig|1579979.3.peg.429"/>
<gene>
    <name evidence="3" type="ORF">WM2015_426</name>
</gene>
<accession>A0A0K0XSZ5</accession>
<dbReference type="AlphaFoldDB" id="A0A0K0XSZ5"/>
<organism evidence="3 4">
    <name type="scientific">Wenzhouxiangella marina</name>
    <dbReference type="NCBI Taxonomy" id="1579979"/>
    <lineage>
        <taxon>Bacteria</taxon>
        <taxon>Pseudomonadati</taxon>
        <taxon>Pseudomonadota</taxon>
        <taxon>Gammaproteobacteria</taxon>
        <taxon>Chromatiales</taxon>
        <taxon>Wenzhouxiangellaceae</taxon>
        <taxon>Wenzhouxiangella</taxon>
    </lineage>
</organism>
<dbReference type="EMBL" id="CP012154">
    <property type="protein sequence ID" value="AKS40808.1"/>
    <property type="molecule type" value="Genomic_DNA"/>
</dbReference>
<evidence type="ECO:0000313" key="3">
    <source>
        <dbReference type="EMBL" id="AKS40808.1"/>
    </source>
</evidence>
<protein>
    <submittedName>
        <fullName evidence="3">Uncharacterized protein</fullName>
    </submittedName>
</protein>
<dbReference type="Gene3D" id="2.60.120.1370">
    <property type="match status" value="1"/>
</dbReference>
<reference evidence="3 4" key="1">
    <citation type="submission" date="2015-07" db="EMBL/GenBank/DDBJ databases">
        <authorList>
            <person name="Noorani M."/>
        </authorList>
    </citation>
    <scope>NUCLEOTIDE SEQUENCE [LARGE SCALE GENOMIC DNA]</scope>
    <source>
        <strain evidence="3 4">KCTC 42284</strain>
    </source>
</reference>
<dbReference type="Pfam" id="PF16024">
    <property type="entry name" value="DUF4785_1st"/>
    <property type="match status" value="1"/>
</dbReference>
<evidence type="ECO:0000259" key="1">
    <source>
        <dbReference type="Pfam" id="PF16024"/>
    </source>
</evidence>
<evidence type="ECO:0000259" key="2">
    <source>
        <dbReference type="Pfam" id="PF20943"/>
    </source>
</evidence>
<sequence>MKLIKTLTLTSLLALSTIAMAQVEWLPAGNNDLQASQLERSARNLPASLHHESAPINFAWGPEQALQGRPFNGGPTPAEGDRPQATSRGYFVDVTGAELARGVELPLSAPGAVIRVSALESGSRLSLDPAALRLNMNGRPISADFGQGNVATGRDLRDQGMRVPEDSLAFRLGRDSSAGQLQLSHGGLPQDQALVIHVHEPNSEWVATLSLPRQNFLSGEALTFDLGIGNARQSVSARSVQAVLVSPDAAQTWPLGHARNGQLTIAAAPMAARMQPGAGLYEARVYAETEVNGVTVRRDLSLALNIAPAIARFNGAVSKGRSAGLNLNLGVETIASGRYQVNAEVYGTNARGQLEPLAFVQSAAVLGAGRGSIQLDVDAGLLRSSGLSAPYEVRNLMLLDQGRMYLLEQRERALHIAR</sequence>
<dbReference type="RefSeq" id="WP_049724488.1">
    <property type="nucleotide sequence ID" value="NZ_CP012154.1"/>
</dbReference>
<dbReference type="OrthoDB" id="6284234at2"/>
<dbReference type="KEGG" id="wma:WM2015_426"/>